<organism evidence="1 2">
    <name type="scientific">Flavobacterium faecale</name>
    <dbReference type="NCBI Taxonomy" id="1355330"/>
    <lineage>
        <taxon>Bacteria</taxon>
        <taxon>Pseudomonadati</taxon>
        <taxon>Bacteroidota</taxon>
        <taxon>Flavobacteriia</taxon>
        <taxon>Flavobacteriales</taxon>
        <taxon>Flavobacteriaceae</taxon>
        <taxon>Flavobacterium</taxon>
    </lineage>
</organism>
<dbReference type="Proteomes" id="UP000244527">
    <property type="component" value="Chromosome"/>
</dbReference>
<keyword evidence="2" id="KW-1185">Reference proteome</keyword>
<dbReference type="EMBL" id="CP020918">
    <property type="protein sequence ID" value="AWG20748.1"/>
    <property type="molecule type" value="Genomic_DNA"/>
</dbReference>
<evidence type="ECO:0008006" key="3">
    <source>
        <dbReference type="Google" id="ProtNLM"/>
    </source>
</evidence>
<name>A0A2S1LAN6_9FLAO</name>
<dbReference type="OrthoDB" id="5077820at2"/>
<evidence type="ECO:0000313" key="2">
    <source>
        <dbReference type="Proteomes" id="UP000244527"/>
    </source>
</evidence>
<dbReference type="AlphaFoldDB" id="A0A2S1LAN6"/>
<dbReference type="RefSeq" id="WP_108739705.1">
    <property type="nucleotide sequence ID" value="NZ_CP020918.1"/>
</dbReference>
<protein>
    <recommendedName>
        <fullName evidence="3">DUF262 domain-containing protein</fullName>
    </recommendedName>
</protein>
<evidence type="ECO:0000313" key="1">
    <source>
        <dbReference type="EMBL" id="AWG20748.1"/>
    </source>
</evidence>
<reference evidence="1 2" key="1">
    <citation type="submission" date="2017-04" db="EMBL/GenBank/DDBJ databases">
        <title>Compelte genome sequence of WV33.</title>
        <authorList>
            <person name="Lee P.C."/>
        </authorList>
    </citation>
    <scope>NUCLEOTIDE SEQUENCE [LARGE SCALE GENOMIC DNA]</scope>
    <source>
        <strain evidence="1 2">WV33</strain>
    </source>
</reference>
<gene>
    <name evidence="1" type="ORF">FFWV33_03925</name>
</gene>
<accession>A0A2S1LAN6</accession>
<sequence length="386" mass="43960">MRILTSTPDAKISAINHLLEISIGEYSEIAKDILENNDLQRKRVKTANKSYSLLKEDIKVGCVIPPIVLAFFPNDNNELSFDAGNILEKIATAGNDLLILDGLQRTYTILDLLKEIKEKPDLLSKVLALPLRVEVYTGISKVGVLYRMLTLNTGQSPMSTRHQVEILYSDYKEGFDNLTFITEAQDKVPSGDNEFKFNDILDGFISYLTGDYLPLDREDLVKIIKNLETLTKDDKSKDLFKQLITAYNKLRLKINLLATNWQYEDIGDIKRRAYGKNVNELFSKVQTIAGFGAAVSFIIESGLSKDIESINNLIDLIESNNIEDSLNQIIKHIDEIQINAKKIGNEQRMYFYYFFRCMFNESNEGFKNLDVSVQQANKFYKANMLG</sequence>
<proteinExistence type="predicted"/>
<dbReference type="KEGG" id="ffa:FFWV33_03925"/>